<comment type="subcellular location">
    <subcellularLocation>
        <location evidence="1">Nucleus</location>
        <location evidence="1">Nucleoplasm</location>
    </subcellularLocation>
</comment>
<sequence>MNAQSQSQERAYIALLGLAEHFRNTCNIRKSIQCLEALFTFSPLSKKVEARTHLQIGQMLFTYTNNVDLARSHLEQAWSLSQNIQGFDDIRFDSSCTLSQLYQQENQSDTAKTILRKAIENSQHNIYWYSKLLFKIAQIHANDKEYNLASEYLSIGVEAAEENNSSYLKTQFLLNRAMILIIERKSNDVISLLNQAGACLETIQNLNLKEYSRVFHLILQVSNSLQLGHVKSVKEILKQLQRIIQTIVSTNWPPDEQIFGQQPTEHFMWLPKEQLFVLVYVLTVSQSMISGFLEKTQKYTEKALTQIEKLKAQENKPILAVFEVILLEHIAMCRLITGNRSWAIKEISDAKDICLASPNKSLLKTHSAQLHCLLGLYAMSGNIYDRAELQFKTSVQETNHKELKLFSNLNLAVVYLRMGQDDKLKELLNHIAAEYTPNFSNQALLGSYYWVQGLNSFYKGGFHEAKRFLRESLKMGNAEDLNRLTSCSLVLLSQVFLSIGNSKEAMNMVIPAMQLAGKIPDVNVQLWGSSIQRQLYKQLGQLQSEQEAFRQHKIYSQTLINDQYKCGQMMQHVLLDWISNEPPATVESTDFQMAMPSTSNFTGTYHQ</sequence>
<evidence type="ECO:0000313" key="12">
    <source>
        <dbReference type="EMBL" id="CRL02044.1"/>
    </source>
</evidence>
<comment type="similarity">
    <text evidence="2">Belongs to the SCC4/mau-2 family.</text>
</comment>
<keyword evidence="5" id="KW-0498">Mitosis</keyword>
<accession>A0A1J1IR71</accession>
<evidence type="ECO:0000256" key="5">
    <source>
        <dbReference type="ARBA" id="ARBA00022776"/>
    </source>
</evidence>
<organism evidence="12 13">
    <name type="scientific">Clunio marinus</name>
    <dbReference type="NCBI Taxonomy" id="568069"/>
    <lineage>
        <taxon>Eukaryota</taxon>
        <taxon>Metazoa</taxon>
        <taxon>Ecdysozoa</taxon>
        <taxon>Arthropoda</taxon>
        <taxon>Hexapoda</taxon>
        <taxon>Insecta</taxon>
        <taxon>Pterygota</taxon>
        <taxon>Neoptera</taxon>
        <taxon>Endopterygota</taxon>
        <taxon>Diptera</taxon>
        <taxon>Nematocera</taxon>
        <taxon>Chironomoidea</taxon>
        <taxon>Chironomidae</taxon>
        <taxon>Clunio</taxon>
    </lineage>
</organism>
<reference evidence="12 13" key="1">
    <citation type="submission" date="2015-04" db="EMBL/GenBank/DDBJ databases">
        <authorList>
            <person name="Syromyatnikov M.Y."/>
            <person name="Popov V.N."/>
        </authorList>
    </citation>
    <scope>NUCLEOTIDE SEQUENCE [LARGE SCALE GENOMIC DNA]</scope>
</reference>
<dbReference type="STRING" id="568069.A0A1J1IR71"/>
<keyword evidence="8" id="KW-0539">Nucleus</keyword>
<dbReference type="EMBL" id="CVRI01000057">
    <property type="protein sequence ID" value="CRL02044.1"/>
    <property type="molecule type" value="Genomic_DNA"/>
</dbReference>
<keyword evidence="7" id="KW-0159">Chromosome partition</keyword>
<dbReference type="Gene3D" id="1.25.40.10">
    <property type="entry name" value="Tetratricopeptide repeat domain"/>
    <property type="match status" value="2"/>
</dbReference>
<evidence type="ECO:0000256" key="6">
    <source>
        <dbReference type="ARBA" id="ARBA00022803"/>
    </source>
</evidence>
<dbReference type="PANTHER" id="PTHR21394">
    <property type="entry name" value="MAU2 CHROMATID COHESION FACTOR HOMOLOG"/>
    <property type="match status" value="1"/>
</dbReference>
<dbReference type="GO" id="GO:0051301">
    <property type="term" value="P:cell division"/>
    <property type="evidence" value="ECO:0007669"/>
    <property type="project" value="UniProtKB-KW"/>
</dbReference>
<gene>
    <name evidence="12" type="ORF">CLUMA_CG015306</name>
</gene>
<evidence type="ECO:0000256" key="11">
    <source>
        <dbReference type="ARBA" id="ARBA00030523"/>
    </source>
</evidence>
<dbReference type="OrthoDB" id="5565328at2759"/>
<evidence type="ECO:0000256" key="7">
    <source>
        <dbReference type="ARBA" id="ARBA00022829"/>
    </source>
</evidence>
<keyword evidence="4" id="KW-0132">Cell division</keyword>
<dbReference type="InterPro" id="IPR019440">
    <property type="entry name" value="MAU2"/>
</dbReference>
<name>A0A1J1IR71_9DIPT</name>
<dbReference type="GO" id="GO:0007059">
    <property type="term" value="P:chromosome segregation"/>
    <property type="evidence" value="ECO:0007669"/>
    <property type="project" value="UniProtKB-KW"/>
</dbReference>
<dbReference type="AlphaFoldDB" id="A0A1J1IR71"/>
<evidence type="ECO:0000256" key="2">
    <source>
        <dbReference type="ARBA" id="ARBA00008585"/>
    </source>
</evidence>
<dbReference type="GO" id="GO:0007064">
    <property type="term" value="P:mitotic sister chromatid cohesion"/>
    <property type="evidence" value="ECO:0007669"/>
    <property type="project" value="InterPro"/>
</dbReference>
<keyword evidence="6" id="KW-0802">TPR repeat</keyword>
<keyword evidence="9" id="KW-0131">Cell cycle</keyword>
<evidence type="ECO:0000256" key="10">
    <source>
        <dbReference type="ARBA" id="ARBA00025632"/>
    </source>
</evidence>
<evidence type="ECO:0000256" key="8">
    <source>
        <dbReference type="ARBA" id="ARBA00023242"/>
    </source>
</evidence>
<evidence type="ECO:0000256" key="1">
    <source>
        <dbReference type="ARBA" id="ARBA00004642"/>
    </source>
</evidence>
<evidence type="ECO:0000256" key="4">
    <source>
        <dbReference type="ARBA" id="ARBA00022618"/>
    </source>
</evidence>
<dbReference type="Proteomes" id="UP000183832">
    <property type="component" value="Unassembled WGS sequence"/>
</dbReference>
<dbReference type="Pfam" id="PF10345">
    <property type="entry name" value="Cohesin_load"/>
    <property type="match status" value="1"/>
</dbReference>
<evidence type="ECO:0000256" key="3">
    <source>
        <dbReference type="ARBA" id="ARBA00017198"/>
    </source>
</evidence>
<dbReference type="SUPFAM" id="SSF48452">
    <property type="entry name" value="TPR-like"/>
    <property type="match status" value="3"/>
</dbReference>
<keyword evidence="13" id="KW-1185">Reference proteome</keyword>
<proteinExistence type="inferred from homology"/>
<protein>
    <recommendedName>
        <fullName evidence="3">MAU2 chromatid cohesion factor homolog</fullName>
    </recommendedName>
    <alternativeName>
        <fullName evidence="11">Cohesin loading complex subunit SCC4 homolog</fullName>
    </alternativeName>
</protein>
<evidence type="ECO:0000313" key="13">
    <source>
        <dbReference type="Proteomes" id="UP000183832"/>
    </source>
</evidence>
<dbReference type="InterPro" id="IPR011990">
    <property type="entry name" value="TPR-like_helical_dom_sf"/>
</dbReference>
<evidence type="ECO:0000256" key="9">
    <source>
        <dbReference type="ARBA" id="ARBA00023306"/>
    </source>
</evidence>
<comment type="function">
    <text evidence="10">Required for association of the cohesin complex with chromatin during interphase. Plays a role in sister chromatid cohesion and normal progression through prometaphase.</text>
</comment>
<dbReference type="GO" id="GO:0005654">
    <property type="term" value="C:nucleoplasm"/>
    <property type="evidence" value="ECO:0007669"/>
    <property type="project" value="UniProtKB-SubCell"/>
</dbReference>